<dbReference type="EMBL" id="JABSTR010000007">
    <property type="protein sequence ID" value="KAH9374608.1"/>
    <property type="molecule type" value="Genomic_DNA"/>
</dbReference>
<dbReference type="InterPro" id="IPR008974">
    <property type="entry name" value="TRAF-like"/>
</dbReference>
<evidence type="ECO:0000259" key="5">
    <source>
        <dbReference type="PROSITE" id="PS50097"/>
    </source>
</evidence>
<comment type="subcellular location">
    <subcellularLocation>
        <location evidence="1">Nucleus</location>
    </subcellularLocation>
</comment>
<dbReference type="InterPro" id="IPR011333">
    <property type="entry name" value="SKP1/BTB/POZ_sf"/>
</dbReference>
<accession>A0A9J6GJ60</accession>
<dbReference type="Proteomes" id="UP000821853">
    <property type="component" value="Chromosome 5"/>
</dbReference>
<comment type="similarity">
    <text evidence="2">Belongs to the Tdpoz family.</text>
</comment>
<dbReference type="GO" id="GO:0005634">
    <property type="term" value="C:nucleus"/>
    <property type="evidence" value="ECO:0007669"/>
    <property type="project" value="UniProtKB-SubCell"/>
</dbReference>
<dbReference type="PROSITE" id="PS50097">
    <property type="entry name" value="BTB"/>
    <property type="match status" value="1"/>
</dbReference>
<keyword evidence="4" id="KW-0539">Nucleus</keyword>
<protein>
    <recommendedName>
        <fullName evidence="5">BTB domain-containing protein</fullName>
    </recommendedName>
</protein>
<dbReference type="Pfam" id="PF00651">
    <property type="entry name" value="BTB"/>
    <property type="match status" value="1"/>
</dbReference>
<reference evidence="6 7" key="1">
    <citation type="journal article" date="2020" name="Cell">
        <title>Large-Scale Comparative Analyses of Tick Genomes Elucidate Their Genetic Diversity and Vector Capacities.</title>
        <authorList>
            <consortium name="Tick Genome and Microbiome Consortium (TIGMIC)"/>
            <person name="Jia N."/>
            <person name="Wang J."/>
            <person name="Shi W."/>
            <person name="Du L."/>
            <person name="Sun Y."/>
            <person name="Zhan W."/>
            <person name="Jiang J.F."/>
            <person name="Wang Q."/>
            <person name="Zhang B."/>
            <person name="Ji P."/>
            <person name="Bell-Sakyi L."/>
            <person name="Cui X.M."/>
            <person name="Yuan T.T."/>
            <person name="Jiang B.G."/>
            <person name="Yang W.F."/>
            <person name="Lam T.T."/>
            <person name="Chang Q.C."/>
            <person name="Ding S.J."/>
            <person name="Wang X.J."/>
            <person name="Zhu J.G."/>
            <person name="Ruan X.D."/>
            <person name="Zhao L."/>
            <person name="Wei J.T."/>
            <person name="Ye R.Z."/>
            <person name="Que T.C."/>
            <person name="Du C.H."/>
            <person name="Zhou Y.H."/>
            <person name="Cheng J.X."/>
            <person name="Dai P.F."/>
            <person name="Guo W.B."/>
            <person name="Han X.H."/>
            <person name="Huang E.J."/>
            <person name="Li L.F."/>
            <person name="Wei W."/>
            <person name="Gao Y.C."/>
            <person name="Liu J.Z."/>
            <person name="Shao H.Z."/>
            <person name="Wang X."/>
            <person name="Wang C.C."/>
            <person name="Yang T.C."/>
            <person name="Huo Q.B."/>
            <person name="Li W."/>
            <person name="Chen H.Y."/>
            <person name="Chen S.E."/>
            <person name="Zhou L.G."/>
            <person name="Ni X.B."/>
            <person name="Tian J.H."/>
            <person name="Sheng Y."/>
            <person name="Liu T."/>
            <person name="Pan Y.S."/>
            <person name="Xia L.Y."/>
            <person name="Li J."/>
            <person name="Zhao F."/>
            <person name="Cao W.C."/>
        </authorList>
    </citation>
    <scope>NUCLEOTIDE SEQUENCE [LARGE SCALE GENOMIC DNA]</scope>
    <source>
        <strain evidence="6">HaeL-2018</strain>
    </source>
</reference>
<dbReference type="Gene3D" id="6.10.250.3030">
    <property type="match status" value="1"/>
</dbReference>
<dbReference type="AlphaFoldDB" id="A0A9J6GJ60"/>
<dbReference type="Gene3D" id="3.30.710.10">
    <property type="entry name" value="Potassium Channel Kv1.1, Chain A"/>
    <property type="match status" value="1"/>
</dbReference>
<dbReference type="VEuPathDB" id="VectorBase:HLOH_044287"/>
<keyword evidence="3" id="KW-0833">Ubl conjugation pathway</keyword>
<evidence type="ECO:0000313" key="7">
    <source>
        <dbReference type="Proteomes" id="UP000821853"/>
    </source>
</evidence>
<organism evidence="6 7">
    <name type="scientific">Haemaphysalis longicornis</name>
    <name type="common">Bush tick</name>
    <dbReference type="NCBI Taxonomy" id="44386"/>
    <lineage>
        <taxon>Eukaryota</taxon>
        <taxon>Metazoa</taxon>
        <taxon>Ecdysozoa</taxon>
        <taxon>Arthropoda</taxon>
        <taxon>Chelicerata</taxon>
        <taxon>Arachnida</taxon>
        <taxon>Acari</taxon>
        <taxon>Parasitiformes</taxon>
        <taxon>Ixodida</taxon>
        <taxon>Ixodoidea</taxon>
        <taxon>Ixodidae</taxon>
        <taxon>Haemaphysalinae</taxon>
        <taxon>Haemaphysalis</taxon>
    </lineage>
</organism>
<dbReference type="SUPFAM" id="SSF54695">
    <property type="entry name" value="POZ domain"/>
    <property type="match status" value="1"/>
</dbReference>
<dbReference type="InterPro" id="IPR000210">
    <property type="entry name" value="BTB/POZ_dom"/>
</dbReference>
<name>A0A9J6GJ60_HAELO</name>
<dbReference type="Gene3D" id="6.20.250.50">
    <property type="match status" value="1"/>
</dbReference>
<sequence length="369" mass="41228">MAEQSRTTTAQQSEGNAPVDQNWCHTRIVVSKHCYRWTIHDFCCHGEKMGDTLQSSTFSTGTDGKLTWRLELCRDGKRDELGNLKPAFSVVLRLVSCQLSHVDVACRMSVLDGAGVEAATKFLTGRLYPRVITAGASSDESGQYFDVGDAVAPDDTLTIRCEMDVFVGPVNVPGEKKEIAIPEGQLSSDLGHLFEDGKYSDVVLNVQGQEIRAHKMILSARSVVFASMFEHDMEETKKNLVEITDLDYETMRRTVRFMYTDQAPDIDAKAEDLLVAADKYGLDRLKALCEKALCSKVCAETAATLLFLADMHSADQLKRFAMGFVKTHVKDVMVTSGWKTLTQRRPQLIDEVFRAFAIERCLRETCQQD</sequence>
<dbReference type="SUPFAM" id="SSF49599">
    <property type="entry name" value="TRAF domain-like"/>
    <property type="match status" value="1"/>
</dbReference>
<comment type="caution">
    <text evidence="6">The sequence shown here is derived from an EMBL/GenBank/DDBJ whole genome shotgun (WGS) entry which is preliminary data.</text>
</comment>
<dbReference type="Gene3D" id="2.60.210.10">
    <property type="entry name" value="Apoptosis, Tumor Necrosis Factor Receptor Associated Protein 2, Chain A"/>
    <property type="match status" value="1"/>
</dbReference>
<dbReference type="FunFam" id="3.30.710.10:FF:000159">
    <property type="entry name" value="Speckle-type POZ protein B"/>
    <property type="match status" value="1"/>
</dbReference>
<evidence type="ECO:0000256" key="4">
    <source>
        <dbReference type="ARBA" id="ARBA00023242"/>
    </source>
</evidence>
<evidence type="ECO:0000256" key="3">
    <source>
        <dbReference type="ARBA" id="ARBA00022786"/>
    </source>
</evidence>
<keyword evidence="7" id="KW-1185">Reference proteome</keyword>
<dbReference type="Pfam" id="PF24570">
    <property type="entry name" value="BACK_BPM_SPOP"/>
    <property type="match status" value="1"/>
</dbReference>
<proteinExistence type="inferred from homology"/>
<dbReference type="InterPro" id="IPR056423">
    <property type="entry name" value="BACK_BPM_SPOP"/>
</dbReference>
<dbReference type="OrthoDB" id="6418792at2759"/>
<feature type="domain" description="BTB" evidence="5">
    <location>
        <begin position="200"/>
        <end position="262"/>
    </location>
</feature>
<evidence type="ECO:0000313" key="6">
    <source>
        <dbReference type="EMBL" id="KAH9374608.1"/>
    </source>
</evidence>
<dbReference type="SMART" id="SM00225">
    <property type="entry name" value="BTB"/>
    <property type="match status" value="1"/>
</dbReference>
<evidence type="ECO:0000256" key="1">
    <source>
        <dbReference type="ARBA" id="ARBA00004123"/>
    </source>
</evidence>
<gene>
    <name evidence="6" type="ORF">HPB48_017400</name>
</gene>
<evidence type="ECO:0000256" key="2">
    <source>
        <dbReference type="ARBA" id="ARBA00010846"/>
    </source>
</evidence>
<dbReference type="PANTHER" id="PTHR24413">
    <property type="entry name" value="SPECKLE-TYPE POZ PROTEIN"/>
    <property type="match status" value="1"/>
</dbReference>